<organism evidence="2 3">
    <name type="scientific">Rosa chinensis</name>
    <name type="common">China rose</name>
    <dbReference type="NCBI Taxonomy" id="74649"/>
    <lineage>
        <taxon>Eukaryota</taxon>
        <taxon>Viridiplantae</taxon>
        <taxon>Streptophyta</taxon>
        <taxon>Embryophyta</taxon>
        <taxon>Tracheophyta</taxon>
        <taxon>Spermatophyta</taxon>
        <taxon>Magnoliopsida</taxon>
        <taxon>eudicotyledons</taxon>
        <taxon>Gunneridae</taxon>
        <taxon>Pentapetalae</taxon>
        <taxon>rosids</taxon>
        <taxon>fabids</taxon>
        <taxon>Rosales</taxon>
        <taxon>Rosaceae</taxon>
        <taxon>Rosoideae</taxon>
        <taxon>Rosoideae incertae sedis</taxon>
        <taxon>Rosa</taxon>
    </lineage>
</organism>
<dbReference type="AlphaFoldDB" id="A0A2P6R7A0"/>
<gene>
    <name evidence="2" type="ORF">RchiOBHm_Chr3g0456291</name>
</gene>
<name>A0A2P6R7A0_ROSCH</name>
<evidence type="ECO:0000259" key="1">
    <source>
        <dbReference type="Pfam" id="PF08268"/>
    </source>
</evidence>
<dbReference type="EMBL" id="PDCK01000041">
    <property type="protein sequence ID" value="PRQ42313.1"/>
    <property type="molecule type" value="Genomic_DNA"/>
</dbReference>
<dbReference type="InterPro" id="IPR017451">
    <property type="entry name" value="F-box-assoc_interact_dom"/>
</dbReference>
<feature type="domain" description="F-box associated beta-propeller type 3" evidence="1">
    <location>
        <begin position="116"/>
        <end position="395"/>
    </location>
</feature>
<dbReference type="SUPFAM" id="SSF81383">
    <property type="entry name" value="F-box domain"/>
    <property type="match status" value="1"/>
</dbReference>
<dbReference type="OMA" id="FEMSTEI"/>
<proteinExistence type="predicted"/>
<evidence type="ECO:0000313" key="3">
    <source>
        <dbReference type="Proteomes" id="UP000238479"/>
    </source>
</evidence>
<protein>
    <submittedName>
        <fullName evidence="2">Putative F-box domain-containing protein</fullName>
    </submittedName>
</protein>
<keyword evidence="3" id="KW-1185">Reference proteome</keyword>
<dbReference type="Proteomes" id="UP000238479">
    <property type="component" value="Chromosome 3"/>
</dbReference>
<reference evidence="2 3" key="1">
    <citation type="journal article" date="2018" name="Nat. Genet.">
        <title>The Rosa genome provides new insights in the design of modern roses.</title>
        <authorList>
            <person name="Bendahmane M."/>
        </authorList>
    </citation>
    <scope>NUCLEOTIDE SEQUENCE [LARGE SCALE GENOMIC DNA]</scope>
    <source>
        <strain evidence="3">cv. Old Blush</strain>
    </source>
</reference>
<dbReference type="PANTHER" id="PTHR31672">
    <property type="entry name" value="BNACNNG10540D PROTEIN"/>
    <property type="match status" value="1"/>
</dbReference>
<sequence length="423" mass="48667">MMQSSKLAEEIVVQFMSRLPPKALMRFKCIRKSWYNLINSPSFVAQNLSYSMNNKFTSSTCILSKHTVLKDGNITDRNEILDILTYGNNDKQQILLSLLNLCNDHNGDDQELFSVIKDNFIVPFPFDKCSLSLKIAGHCDGIICLVNVEDVALCNPSIKEFNHLPKSCLLLPPKNWDDYENEDDYYEALESESNAVGFGYDSKANVYKVVRIVQFTSGYVFTSHPSRVEVYTLGANCWREIKADVLVSTVCWSPSFEMYFKGIYYWDAYSYLTPRQYKDGILAFDMSDELFYLIYHPETTREFNKSLAVWKESIALITYEGDAPKCFDLWLNEDSSCFKGLWTKYFTIGPVEVEIPLVFWKSNEILMVNADKHIVSYNLDTQTLKCLPMHGVEDPEYIYAIIYVSSIISVNRDNKLECTTTSI</sequence>
<dbReference type="InterPro" id="IPR013187">
    <property type="entry name" value="F-box-assoc_dom_typ3"/>
</dbReference>
<accession>A0A2P6R7A0</accession>
<dbReference type="NCBIfam" id="TIGR01640">
    <property type="entry name" value="F_box_assoc_1"/>
    <property type="match status" value="1"/>
</dbReference>
<dbReference type="STRING" id="74649.A0A2P6R7A0"/>
<dbReference type="PANTHER" id="PTHR31672:SF13">
    <property type="entry name" value="F-BOX PROTEIN CPR30-LIKE"/>
    <property type="match status" value="1"/>
</dbReference>
<dbReference type="Pfam" id="PF08268">
    <property type="entry name" value="FBA_3"/>
    <property type="match status" value="1"/>
</dbReference>
<comment type="caution">
    <text evidence="2">The sequence shown here is derived from an EMBL/GenBank/DDBJ whole genome shotgun (WGS) entry which is preliminary data.</text>
</comment>
<dbReference type="InterPro" id="IPR036047">
    <property type="entry name" value="F-box-like_dom_sf"/>
</dbReference>
<dbReference type="InterPro" id="IPR050796">
    <property type="entry name" value="SCF_F-box_component"/>
</dbReference>
<dbReference type="OrthoDB" id="1644187at2759"/>
<dbReference type="Gramene" id="PRQ42313">
    <property type="protein sequence ID" value="PRQ42313"/>
    <property type="gene ID" value="RchiOBHm_Chr3g0456291"/>
</dbReference>
<evidence type="ECO:0000313" key="2">
    <source>
        <dbReference type="EMBL" id="PRQ42313.1"/>
    </source>
</evidence>